<sequence>MPEMGVSRSPFTSDEAVTVLGEACRTVGVSTSGATMIRLGENAIFRLPAASLIVRIARSIEVLDDARKEVLVAAWLRDTELPAARTADIPQPIVTLNHPVTFWHPIMDSGRKARADELAATLHQLHDLPPPTEFKLPELNMFGRVKERIDQATDLDPRDLEFLRGRLAELRTEYNDLAYSSPPCALHGDAHVQNLIVDPGGTAVLIDFERFAFGHRETDLSVTATEYEIGWHTDQEYADFCRVYGYDVRTWDGFPVLRALNQFKMTTWLMQNVHEGPTVAEEFRNRLKTLRDPSSRRRWAPF</sequence>
<reference evidence="2 3" key="1">
    <citation type="submission" date="2020-11" db="EMBL/GenBank/DDBJ databases">
        <title>A novel isolate from a Black sea contaminated sediment with potential to produce alkanes: Plantactinospora alkalitolerans sp. nov.</title>
        <authorList>
            <person name="Carro L."/>
            <person name="Veyisoglu A."/>
            <person name="Guven K."/>
            <person name="Schumann P."/>
            <person name="Klenk H.-P."/>
            <person name="Sahin N."/>
        </authorList>
    </citation>
    <scope>NUCLEOTIDE SEQUENCE [LARGE SCALE GENOMIC DNA]</scope>
    <source>
        <strain evidence="2 3">S1510</strain>
    </source>
</reference>
<evidence type="ECO:0000259" key="1">
    <source>
        <dbReference type="Pfam" id="PF01636"/>
    </source>
</evidence>
<keyword evidence="3" id="KW-1185">Reference proteome</keyword>
<dbReference type="SUPFAM" id="SSF56112">
    <property type="entry name" value="Protein kinase-like (PK-like)"/>
    <property type="match status" value="1"/>
</dbReference>
<evidence type="ECO:0000313" key="3">
    <source>
        <dbReference type="Proteomes" id="UP000638560"/>
    </source>
</evidence>
<evidence type="ECO:0000313" key="2">
    <source>
        <dbReference type="EMBL" id="MBF9132628.1"/>
    </source>
</evidence>
<dbReference type="InterPro" id="IPR002575">
    <property type="entry name" value="Aminoglycoside_PTrfase"/>
</dbReference>
<name>A0ABS0H2F3_9ACTN</name>
<gene>
    <name evidence="2" type="ORF">I0C86_27280</name>
</gene>
<dbReference type="Proteomes" id="UP000638560">
    <property type="component" value="Unassembled WGS sequence"/>
</dbReference>
<dbReference type="Gene3D" id="3.90.1200.10">
    <property type="match status" value="1"/>
</dbReference>
<accession>A0ABS0H2F3</accession>
<protein>
    <submittedName>
        <fullName evidence="2">Aminoglycoside phosphotransferase family protein</fullName>
    </submittedName>
</protein>
<dbReference type="InterPro" id="IPR011009">
    <property type="entry name" value="Kinase-like_dom_sf"/>
</dbReference>
<feature type="domain" description="Aminoglycoside phosphotransferase" evidence="1">
    <location>
        <begin position="49"/>
        <end position="251"/>
    </location>
</feature>
<organism evidence="2 3">
    <name type="scientific">Plantactinospora alkalitolerans</name>
    <dbReference type="NCBI Taxonomy" id="2789879"/>
    <lineage>
        <taxon>Bacteria</taxon>
        <taxon>Bacillati</taxon>
        <taxon>Actinomycetota</taxon>
        <taxon>Actinomycetes</taxon>
        <taxon>Micromonosporales</taxon>
        <taxon>Micromonosporaceae</taxon>
        <taxon>Plantactinospora</taxon>
    </lineage>
</organism>
<dbReference type="InterPro" id="IPR051678">
    <property type="entry name" value="AGP_Transferase"/>
</dbReference>
<dbReference type="EMBL" id="JADPUN010000243">
    <property type="protein sequence ID" value="MBF9132628.1"/>
    <property type="molecule type" value="Genomic_DNA"/>
</dbReference>
<dbReference type="PANTHER" id="PTHR21310">
    <property type="entry name" value="AMINOGLYCOSIDE PHOSPHOTRANSFERASE-RELATED-RELATED"/>
    <property type="match status" value="1"/>
</dbReference>
<dbReference type="PANTHER" id="PTHR21310:SF40">
    <property type="entry name" value="AMINOGLYCOSIDE PHOSPHOTRANSFERASE DOMAIN-CONTAINING PROTEIN-RELATED"/>
    <property type="match status" value="1"/>
</dbReference>
<dbReference type="Pfam" id="PF01636">
    <property type="entry name" value="APH"/>
    <property type="match status" value="1"/>
</dbReference>
<proteinExistence type="predicted"/>
<comment type="caution">
    <text evidence="2">The sequence shown here is derived from an EMBL/GenBank/DDBJ whole genome shotgun (WGS) entry which is preliminary data.</text>
</comment>